<dbReference type="EMBL" id="KZ305020">
    <property type="protein sequence ID" value="PIA60935.1"/>
    <property type="molecule type" value="Genomic_DNA"/>
</dbReference>
<evidence type="ECO:0000256" key="3">
    <source>
        <dbReference type="SAM" id="Coils"/>
    </source>
</evidence>
<feature type="compositionally biased region" description="Basic residues" evidence="4">
    <location>
        <begin position="122"/>
        <end position="136"/>
    </location>
</feature>
<feature type="compositionally biased region" description="Basic and acidic residues" evidence="4">
    <location>
        <begin position="61"/>
        <end position="72"/>
    </location>
</feature>
<protein>
    <recommendedName>
        <fullName evidence="7">DUF724 domain-containing protein</fullName>
    </recommendedName>
</protein>
<keyword evidence="2" id="KW-0341">Growth regulation</keyword>
<sequence length="603" mass="67432">MSKGVDIKSTSTNTFAKRTPTVAVDNFWDKIVSSSKNMSETMDIDSTSTETDSSCDPVYSDQEKIDLSKSENDSEVSQPSKKGSKGQETETPMSINVCHARTPIGTLTDLESQQCVLSFPTQKRKRSKSQSRRAKNRSVSEIIGFPKPHVQCQKNQRVVLPTQQMKEPSGIELERIGVVSNQNQNVVKRKRGRPKGLGKKCSYRDSDSEAVGSPCHPKGPEYDPTSNEMTVVQTESTQLPSNVVEEHQVPSKILETTDSSIMKDNGGTEGEASTNSQMVSPMVEEHQRLSLCVEKSKPVISGGTEIEPANDVLTTVQTNRTQLLSPTMAYQQPLSSCLEKSNPPTLEDTADNQLMLNEATTLIGTSTKSLKCNQSSNKFENPYSLKAKGDERYQSSVDVTANTYSSSIQEDEGQKPLNNESLPFIKSSNLWENVESMDVFKLIPQHPHFRPLEKLNEELREGAAFGNMWIFVSLMERTCEAQLDDPRSKFENKLKALTDLENLGFTVQPIRSRLEAMLRIKDRCIQFTNKSKAPEAELIDENAKFNEILESIALLNMQLQALLREKERKASQVAELQKTTDEYKEKIQGARLDFNTVRAAPWK</sequence>
<feature type="compositionally biased region" description="Basic residues" evidence="4">
    <location>
        <begin position="187"/>
        <end position="198"/>
    </location>
</feature>
<evidence type="ECO:0000313" key="5">
    <source>
        <dbReference type="EMBL" id="PIA60935.1"/>
    </source>
</evidence>
<feature type="compositionally biased region" description="Low complexity" evidence="4">
    <location>
        <begin position="38"/>
        <end position="56"/>
    </location>
</feature>
<feature type="compositionally biased region" description="Polar residues" evidence="4">
    <location>
        <begin position="224"/>
        <end position="241"/>
    </location>
</feature>
<accession>A0A2G5EYU1</accession>
<feature type="region of interest" description="Disordered" evidence="4">
    <location>
        <begin position="119"/>
        <end position="140"/>
    </location>
</feature>
<keyword evidence="6" id="KW-1185">Reference proteome</keyword>
<organism evidence="5 6">
    <name type="scientific">Aquilegia coerulea</name>
    <name type="common">Rocky mountain columbine</name>
    <dbReference type="NCBI Taxonomy" id="218851"/>
    <lineage>
        <taxon>Eukaryota</taxon>
        <taxon>Viridiplantae</taxon>
        <taxon>Streptophyta</taxon>
        <taxon>Embryophyta</taxon>
        <taxon>Tracheophyta</taxon>
        <taxon>Spermatophyta</taxon>
        <taxon>Magnoliopsida</taxon>
        <taxon>Ranunculales</taxon>
        <taxon>Ranunculaceae</taxon>
        <taxon>Thalictroideae</taxon>
        <taxon>Aquilegia</taxon>
    </lineage>
</organism>
<keyword evidence="1" id="KW-0813">Transport</keyword>
<dbReference type="Proteomes" id="UP000230069">
    <property type="component" value="Unassembled WGS sequence"/>
</dbReference>
<evidence type="ECO:0000256" key="1">
    <source>
        <dbReference type="ARBA" id="ARBA00022448"/>
    </source>
</evidence>
<dbReference type="OrthoDB" id="687110at2759"/>
<dbReference type="Pfam" id="PF05266">
    <property type="entry name" value="DUF724"/>
    <property type="match status" value="1"/>
</dbReference>
<gene>
    <name evidence="5" type="ORF">AQUCO_00300449v1</name>
</gene>
<evidence type="ECO:0000313" key="6">
    <source>
        <dbReference type="Proteomes" id="UP000230069"/>
    </source>
</evidence>
<proteinExistence type="predicted"/>
<evidence type="ECO:0008006" key="7">
    <source>
        <dbReference type="Google" id="ProtNLM"/>
    </source>
</evidence>
<keyword evidence="3" id="KW-0175">Coiled coil</keyword>
<reference evidence="5 6" key="1">
    <citation type="submission" date="2017-09" db="EMBL/GenBank/DDBJ databases">
        <title>WGS assembly of Aquilegia coerulea Goldsmith.</title>
        <authorList>
            <person name="Hodges S."/>
            <person name="Kramer E."/>
            <person name="Nordborg M."/>
            <person name="Tomkins J."/>
            <person name="Borevitz J."/>
            <person name="Derieg N."/>
            <person name="Yan J."/>
            <person name="Mihaltcheva S."/>
            <person name="Hayes R.D."/>
            <person name="Rokhsar D."/>
        </authorList>
    </citation>
    <scope>NUCLEOTIDE SEQUENCE [LARGE SCALE GENOMIC DNA]</scope>
    <source>
        <strain evidence="6">cv. Goldsmith</strain>
    </source>
</reference>
<dbReference type="InParanoid" id="A0A2G5EYU1"/>
<feature type="region of interest" description="Disordered" evidence="4">
    <location>
        <begin position="34"/>
        <end position="95"/>
    </location>
</feature>
<name>A0A2G5EYU1_AQUCA</name>
<feature type="coiled-coil region" evidence="3">
    <location>
        <begin position="552"/>
        <end position="593"/>
    </location>
</feature>
<feature type="region of interest" description="Disordered" evidence="4">
    <location>
        <begin position="186"/>
        <end position="277"/>
    </location>
</feature>
<dbReference type="InterPro" id="IPR007930">
    <property type="entry name" value="DUF724"/>
</dbReference>
<dbReference type="AlphaFoldDB" id="A0A2G5EYU1"/>
<dbReference type="STRING" id="218851.A0A2G5EYU1"/>
<dbReference type="FunCoup" id="A0A2G5EYU1">
    <property type="interactions" value="1560"/>
</dbReference>
<evidence type="ECO:0000256" key="2">
    <source>
        <dbReference type="ARBA" id="ARBA00022604"/>
    </source>
</evidence>
<evidence type="ECO:0000256" key="4">
    <source>
        <dbReference type="SAM" id="MobiDB-lite"/>
    </source>
</evidence>